<sequence>MASPKTSITSVPETVLRSVFDDDALSHEDIIALRLTCRAFVRAANSILFRRIYISQLYHDRDIFVAICNSPHLAEHVYEIEWQEVSWFPGYFTQLPDLGSAEEGQDMEFRNMVEELDLVADQLFWLPALSLAQPDLNGDTVLIRRDQAISEFVGEFCKSLQLLPNLCTAISQAMPEDRLLWCSEYPFEVKGFQDHHLSIPGEYCAWEHPGSDGLHHFLLPAMESLDHRPITRLLWHDESHGASYLRPLPSKQGFRNLVSMNLSFNPKSSRDSYAHIQACLEACKYIRHLALELRDCFQYSTLQSKLLRIDDDGIPQWYRLNSISLSNFCFLGRHGQQLLSLIKRSEENLSHLYLEDTEVSFSLIKELARGCSRLSLRSLRIWDNSPSSESVYVPEDMLLNYVNSGTTSGLASANEAFDQNRFDRYLEDSRATRYLFTFDGEEASKQESMVETVDERDEEEPSEAHLANAPRWDFDRFYHEDEDDGEVWVFRIGQESRYEGYATQLWKFTNRDGEVAYGRHPLDWWEDWEPNEGDLAEPTPYCDDLFYFVAERQKIFMAGYESLRPPPGAVRQARSSGIGRHTLPSLMPAKGQTFEITLPIAMASGRVYFAQGELEYFMVKTATGDGLVQPFNAFLENPSRNISWALSN</sequence>
<evidence type="ECO:0000313" key="2">
    <source>
        <dbReference type="EMBL" id="VUC26250.1"/>
    </source>
</evidence>
<feature type="domain" description="GH64" evidence="1">
    <location>
        <begin position="588"/>
        <end position="645"/>
    </location>
</feature>
<evidence type="ECO:0000259" key="1">
    <source>
        <dbReference type="Pfam" id="PF16483"/>
    </source>
</evidence>
<dbReference type="Gene3D" id="2.60.110.10">
    <property type="entry name" value="Thaumatin"/>
    <property type="match status" value="1"/>
</dbReference>
<dbReference type="InterPro" id="IPR032477">
    <property type="entry name" value="Glyco_hydro_64"/>
</dbReference>
<dbReference type="Gene3D" id="3.80.10.10">
    <property type="entry name" value="Ribonuclease Inhibitor"/>
    <property type="match status" value="1"/>
</dbReference>
<name>A0ABY6U5H4_BIOOC</name>
<dbReference type="Proteomes" id="UP000766486">
    <property type="component" value="Unassembled WGS sequence"/>
</dbReference>
<dbReference type="EMBL" id="CABFNS010000744">
    <property type="protein sequence ID" value="VUC26250.1"/>
    <property type="molecule type" value="Genomic_DNA"/>
</dbReference>
<accession>A0ABY6U5H4</accession>
<comment type="caution">
    <text evidence="2">The sequence shown here is derived from an EMBL/GenBank/DDBJ whole genome shotgun (WGS) entry which is preliminary data.</text>
</comment>
<evidence type="ECO:0000313" key="3">
    <source>
        <dbReference type="Proteomes" id="UP000766486"/>
    </source>
</evidence>
<organism evidence="2 3">
    <name type="scientific">Bionectria ochroleuca</name>
    <name type="common">Gliocladium roseum</name>
    <dbReference type="NCBI Taxonomy" id="29856"/>
    <lineage>
        <taxon>Eukaryota</taxon>
        <taxon>Fungi</taxon>
        <taxon>Dikarya</taxon>
        <taxon>Ascomycota</taxon>
        <taxon>Pezizomycotina</taxon>
        <taxon>Sordariomycetes</taxon>
        <taxon>Hypocreomycetidae</taxon>
        <taxon>Hypocreales</taxon>
        <taxon>Bionectriaceae</taxon>
        <taxon>Clonostachys</taxon>
    </lineage>
</organism>
<proteinExistence type="predicted"/>
<gene>
    <name evidence="2" type="ORF">CLO192961_LOCUS184481</name>
</gene>
<dbReference type="Pfam" id="PF16483">
    <property type="entry name" value="Glyco_hydro_64"/>
    <property type="match status" value="1"/>
</dbReference>
<keyword evidence="3" id="KW-1185">Reference proteome</keyword>
<reference evidence="2 3" key="1">
    <citation type="submission" date="2019-06" db="EMBL/GenBank/DDBJ databases">
        <authorList>
            <person name="Broberg M."/>
        </authorList>
    </citation>
    <scope>NUCLEOTIDE SEQUENCE [LARGE SCALE GENOMIC DNA]</scope>
</reference>
<dbReference type="InterPro" id="IPR037176">
    <property type="entry name" value="Osmotin/thaumatin-like_sf"/>
</dbReference>
<dbReference type="SUPFAM" id="SSF52047">
    <property type="entry name" value="RNI-like"/>
    <property type="match status" value="1"/>
</dbReference>
<dbReference type="InterPro" id="IPR032675">
    <property type="entry name" value="LRR_dom_sf"/>
</dbReference>
<protein>
    <recommendedName>
        <fullName evidence="1">GH64 domain-containing protein</fullName>
    </recommendedName>
</protein>